<protein>
    <submittedName>
        <fullName evidence="1">Enoyl-CoA hydratase/isomerase family protein</fullName>
    </submittedName>
</protein>
<dbReference type="PANTHER" id="PTHR11941:SF54">
    <property type="entry name" value="ENOYL-COA HYDRATASE, MITOCHONDRIAL"/>
    <property type="match status" value="1"/>
</dbReference>
<evidence type="ECO:0000313" key="2">
    <source>
        <dbReference type="Proteomes" id="UP000309174"/>
    </source>
</evidence>
<sequence>MNGESGLVLRIDGAGPITAEATAAVTDLCDRADDHEGPGLVEVHVSGAPGAAWPDGLAVGLVGKWERALRRLERLDRVTVAVASGDCGGTALDALLATDFRVAAPGTRLLVPPVGGAAWPGMALYRLAHQAGPARIRRAVLLGAPIEAAEAHAMSLLDELAADPAAALAELAAAARGIPGGEPAVRRRLVSDALTTPFEEALGAHLAACDRALRRRTEGTP</sequence>
<proteinExistence type="predicted"/>
<dbReference type="Proteomes" id="UP000309174">
    <property type="component" value="Unassembled WGS sequence"/>
</dbReference>
<organism evidence="1 2">
    <name type="scientific">Actinomadura soli</name>
    <dbReference type="NCBI Taxonomy" id="2508997"/>
    <lineage>
        <taxon>Bacteria</taxon>
        <taxon>Bacillati</taxon>
        <taxon>Actinomycetota</taxon>
        <taxon>Actinomycetes</taxon>
        <taxon>Streptosporangiales</taxon>
        <taxon>Thermomonosporaceae</taxon>
        <taxon>Actinomadura</taxon>
    </lineage>
</organism>
<keyword evidence="2" id="KW-1185">Reference proteome</keyword>
<evidence type="ECO:0000313" key="1">
    <source>
        <dbReference type="EMBL" id="TMR07293.1"/>
    </source>
</evidence>
<dbReference type="GO" id="GO:0016853">
    <property type="term" value="F:isomerase activity"/>
    <property type="evidence" value="ECO:0007669"/>
    <property type="project" value="UniProtKB-KW"/>
</dbReference>
<dbReference type="InterPro" id="IPR001753">
    <property type="entry name" value="Enoyl-CoA_hydra/iso"/>
</dbReference>
<dbReference type="GO" id="GO:0006635">
    <property type="term" value="P:fatty acid beta-oxidation"/>
    <property type="evidence" value="ECO:0007669"/>
    <property type="project" value="TreeGrafter"/>
</dbReference>
<dbReference type="InterPro" id="IPR053545">
    <property type="entry name" value="Enoyl-CoA_hydratase-like"/>
</dbReference>
<dbReference type="Gene3D" id="3.90.226.10">
    <property type="entry name" value="2-enoyl-CoA Hydratase, Chain A, domain 1"/>
    <property type="match status" value="1"/>
</dbReference>
<dbReference type="AlphaFoldDB" id="A0A5C4JJM7"/>
<dbReference type="CDD" id="cd06558">
    <property type="entry name" value="crotonase-like"/>
    <property type="match status" value="1"/>
</dbReference>
<dbReference type="SUPFAM" id="SSF52096">
    <property type="entry name" value="ClpP/crotonase"/>
    <property type="match status" value="1"/>
</dbReference>
<dbReference type="PANTHER" id="PTHR11941">
    <property type="entry name" value="ENOYL-COA HYDRATASE-RELATED"/>
    <property type="match status" value="1"/>
</dbReference>
<name>A0A5C4JJM7_9ACTN</name>
<dbReference type="NCBIfam" id="NF042431">
    <property type="entry name" value="EnCoAhydt_DpgB"/>
    <property type="match status" value="1"/>
</dbReference>
<reference evidence="1 2" key="1">
    <citation type="submission" date="2019-05" db="EMBL/GenBank/DDBJ databases">
        <title>Draft genome sequence of Actinomadura sp. 14C53.</title>
        <authorList>
            <person name="Saricaoglu S."/>
            <person name="Isik K."/>
        </authorList>
    </citation>
    <scope>NUCLEOTIDE SEQUENCE [LARGE SCALE GENOMIC DNA]</scope>
    <source>
        <strain evidence="1 2">14C53</strain>
    </source>
</reference>
<dbReference type="EMBL" id="VCKW01000003">
    <property type="protein sequence ID" value="TMR07293.1"/>
    <property type="molecule type" value="Genomic_DNA"/>
</dbReference>
<keyword evidence="1" id="KW-0413">Isomerase</keyword>
<dbReference type="OrthoDB" id="6006525at2"/>
<comment type="caution">
    <text evidence="1">The sequence shown here is derived from an EMBL/GenBank/DDBJ whole genome shotgun (WGS) entry which is preliminary data.</text>
</comment>
<gene>
    <name evidence="1" type="ORF">ETD83_01140</name>
</gene>
<dbReference type="InterPro" id="IPR029045">
    <property type="entry name" value="ClpP/crotonase-like_dom_sf"/>
</dbReference>
<accession>A0A5C4JJM7</accession>
<dbReference type="Pfam" id="PF00378">
    <property type="entry name" value="ECH_1"/>
    <property type="match status" value="1"/>
</dbReference>